<proteinExistence type="inferred from homology"/>
<keyword evidence="3 5" id="KW-0489">Methyltransferase</keyword>
<comment type="similarity">
    <text evidence="5">Belongs to the class I-like SAM-binding methyltransferase superfamily. EFM5 family.</text>
</comment>
<comment type="subcellular location">
    <subcellularLocation>
        <location evidence="1 5">Cytoplasm</location>
    </subcellularLocation>
</comment>
<evidence type="ECO:0000313" key="6">
    <source>
        <dbReference type="EMBL" id="MFH4983086.1"/>
    </source>
</evidence>
<evidence type="ECO:0000256" key="3">
    <source>
        <dbReference type="ARBA" id="ARBA00022603"/>
    </source>
</evidence>
<name>A0ABD6EUS1_9BILA</name>
<dbReference type="InterPro" id="IPR019369">
    <property type="entry name" value="Efm5/EEF1AKMT1"/>
</dbReference>
<dbReference type="GO" id="GO:0032259">
    <property type="term" value="P:methylation"/>
    <property type="evidence" value="ECO:0007669"/>
    <property type="project" value="UniProtKB-KW"/>
</dbReference>
<dbReference type="InterPro" id="IPR041370">
    <property type="entry name" value="Mlase_EEF1AKMT1/ZCCHC4"/>
</dbReference>
<evidence type="ECO:0000256" key="5">
    <source>
        <dbReference type="HAMAP-Rule" id="MF_03187"/>
    </source>
</evidence>
<dbReference type="Pfam" id="PF10237">
    <property type="entry name" value="N6-adenineMlase"/>
    <property type="match status" value="1"/>
</dbReference>
<evidence type="ECO:0000313" key="7">
    <source>
        <dbReference type="Proteomes" id="UP001608902"/>
    </source>
</evidence>
<gene>
    <name evidence="6" type="ORF">AB6A40_009795</name>
</gene>
<evidence type="ECO:0000256" key="1">
    <source>
        <dbReference type="ARBA" id="ARBA00004496"/>
    </source>
</evidence>
<dbReference type="AlphaFoldDB" id="A0ABD6EUS1"/>
<dbReference type="PANTHER" id="PTHR13200:SF0">
    <property type="entry name" value="EEF1A LYSINE METHYLTRANSFERASE 1"/>
    <property type="match status" value="1"/>
</dbReference>
<dbReference type="EMBL" id="JBGFUD010011055">
    <property type="protein sequence ID" value="MFH4983086.1"/>
    <property type="molecule type" value="Genomic_DNA"/>
</dbReference>
<accession>A0ABD6EUS1</accession>
<comment type="function">
    <text evidence="5">S-adenosyl-L-methionine-dependent protein-lysine N-methyltransferase that methylates elongation factor 1-alpha.</text>
</comment>
<protein>
    <recommendedName>
        <fullName evidence="5">Protein-lysine N-methyltransferase AB6A40_009795</fullName>
        <ecNumber evidence="5">2.1.1.-</ecNumber>
    </recommendedName>
</protein>
<reference evidence="6 7" key="1">
    <citation type="submission" date="2024-08" db="EMBL/GenBank/DDBJ databases">
        <title>Gnathostoma spinigerum genome.</title>
        <authorList>
            <person name="Gonzalez-Bertolin B."/>
            <person name="Monzon S."/>
            <person name="Zaballos A."/>
            <person name="Jimenez P."/>
            <person name="Dekumyoy P."/>
            <person name="Varona S."/>
            <person name="Cuesta I."/>
            <person name="Sumanam S."/>
            <person name="Adisakwattana P."/>
            <person name="Gasser R.B."/>
            <person name="Hernandez-Gonzalez A."/>
            <person name="Young N.D."/>
            <person name="Perteguer M.J."/>
        </authorList>
    </citation>
    <scope>NUCLEOTIDE SEQUENCE [LARGE SCALE GENOMIC DNA]</scope>
    <source>
        <strain evidence="6">AL3</strain>
        <tissue evidence="6">Liver</tissue>
    </source>
</reference>
<dbReference type="EC" id="2.1.1.-" evidence="5"/>
<keyword evidence="4 5" id="KW-0808">Transferase</keyword>
<evidence type="ECO:0000256" key="4">
    <source>
        <dbReference type="ARBA" id="ARBA00022679"/>
    </source>
</evidence>
<keyword evidence="7" id="KW-1185">Reference proteome</keyword>
<dbReference type="PANTHER" id="PTHR13200">
    <property type="entry name" value="EEF1A LYSINE METHYLTRANSFERASE 1"/>
    <property type="match status" value="1"/>
</dbReference>
<dbReference type="HAMAP" id="MF_03187">
    <property type="entry name" value="Methyltr_EFM5"/>
    <property type="match status" value="1"/>
</dbReference>
<evidence type="ECO:0000256" key="2">
    <source>
        <dbReference type="ARBA" id="ARBA00022490"/>
    </source>
</evidence>
<comment type="caution">
    <text evidence="6">The sequence shown here is derived from an EMBL/GenBank/DDBJ whole genome shotgun (WGS) entry which is preliminary data.</text>
</comment>
<dbReference type="Proteomes" id="UP001608902">
    <property type="component" value="Unassembled WGS sequence"/>
</dbReference>
<dbReference type="GO" id="GO:0005737">
    <property type="term" value="C:cytoplasm"/>
    <property type="evidence" value="ECO:0007669"/>
    <property type="project" value="UniProtKB-SubCell"/>
</dbReference>
<dbReference type="GO" id="GO:0016279">
    <property type="term" value="F:protein-lysine N-methyltransferase activity"/>
    <property type="evidence" value="ECO:0007669"/>
    <property type="project" value="UniProtKB-UniRule"/>
</dbReference>
<organism evidence="6 7">
    <name type="scientific">Gnathostoma spinigerum</name>
    <dbReference type="NCBI Taxonomy" id="75299"/>
    <lineage>
        <taxon>Eukaryota</taxon>
        <taxon>Metazoa</taxon>
        <taxon>Ecdysozoa</taxon>
        <taxon>Nematoda</taxon>
        <taxon>Chromadorea</taxon>
        <taxon>Rhabditida</taxon>
        <taxon>Spirurina</taxon>
        <taxon>Gnathostomatomorpha</taxon>
        <taxon>Gnathostomatoidea</taxon>
        <taxon>Gnathostomatidae</taxon>
        <taxon>Gnathostoma</taxon>
    </lineage>
</organism>
<keyword evidence="2 5" id="KW-0963">Cytoplasm</keyword>
<sequence>MESSDNDELCLSAETAAALQEFLLEKAEKQKQTDDVEENWQFSQFWYTDNTADILSNECIRALPEGGSIACLSCPTIFDRLLQKEAIKTQLIKAKLFEFDRRFEGKYPDYFEFYDFWKPKDIRPELRNTFDFIVADPPSLNEDTLVRYVQAIRLLNRSQETVKILICTGAILADLVKRLLGCHECKFQPEHRSKLGNEFRCYVNYDAKGLQ</sequence>